<dbReference type="InterPro" id="IPR000718">
    <property type="entry name" value="Peptidase_M13"/>
</dbReference>
<evidence type="ECO:0000313" key="11">
    <source>
        <dbReference type="Proteomes" id="UP000243579"/>
    </source>
</evidence>
<dbReference type="EMBL" id="JNBR01000400">
    <property type="protein sequence ID" value="OQR93665.1"/>
    <property type="molecule type" value="Genomic_DNA"/>
</dbReference>
<evidence type="ECO:0000313" key="10">
    <source>
        <dbReference type="EMBL" id="OQR93665.1"/>
    </source>
</evidence>
<sequence>MPHLRALSAPTTDAFTAYFAQSTAMIDTRVDPCDDFYAYACGGWLQATDIPATESSISSSFSVVKIAADKAIADIIASQQPPGIYELFESCLAQGDLDTGAVAAVLDQMSVVALSDCSSSLVQYAGHLGVPVFLDIGVGPDAKNTSVNLIEVSQGGLTLPSPDYYSNYMAYVDVVAEYISAFAELPEFAVANATAYAQTLLAFEAELAAAFLPAAALLDPWATYTKLSFADVNALYPFVADYLVGVNESLSAAQVNVATPSFFEAQTRVIANADLSTVRKYVGFHIMDSQSQVLGERFRLANAKFQATFFGVAPDTNRSTFCSNVVQTNMGWQLGALYENRVFDATAQAAAESLINQIEAAMVDVLGNESWLDSATRTAALVKVAAIRNAIGGPSTFPVVPFAINPADFFGNLVKFNSWFTSRAVASVGKPVDKSAWAMFAFTVNAYNDLMSNVIVFSAAILQPPFYDPSAFPTVANYGRIGVVMGHELTHGFDDAGRGFDPTGNLVNWWSPEVKATFETKAQCLVNQYAQYPVGSLDGATVLGYVDGNLTLGENIADNGGLKLAYLAYRRAVAAASADDDRTFFTAFAQGWCTKQTDASAKLALSTDPHAPGKWRVNGAVSNADAFAAAFHCPVGAPMHPAAKCAVW</sequence>
<evidence type="ECO:0000256" key="1">
    <source>
        <dbReference type="ARBA" id="ARBA00001947"/>
    </source>
</evidence>
<organism evidence="10 11">
    <name type="scientific">Achlya hypogyna</name>
    <name type="common">Oomycete</name>
    <name type="synonym">Protoachlya hypogyna</name>
    <dbReference type="NCBI Taxonomy" id="1202772"/>
    <lineage>
        <taxon>Eukaryota</taxon>
        <taxon>Sar</taxon>
        <taxon>Stramenopiles</taxon>
        <taxon>Oomycota</taxon>
        <taxon>Saprolegniomycetes</taxon>
        <taxon>Saprolegniales</taxon>
        <taxon>Achlyaceae</taxon>
        <taxon>Achlya</taxon>
    </lineage>
</organism>
<dbReference type="STRING" id="1202772.A0A1V9Z6P0"/>
<proteinExistence type="inferred from homology"/>
<feature type="domain" description="Peptidase M13 N-terminal" evidence="9">
    <location>
        <begin position="32"/>
        <end position="394"/>
    </location>
</feature>
<dbReference type="InterPro" id="IPR042089">
    <property type="entry name" value="Peptidase_M13_dom_2"/>
</dbReference>
<keyword evidence="3 10" id="KW-0645">Protease</keyword>
<keyword evidence="7 10" id="KW-0482">Metalloprotease</keyword>
<comment type="caution">
    <text evidence="10">The sequence shown here is derived from an EMBL/GenBank/DDBJ whole genome shotgun (WGS) entry which is preliminary data.</text>
</comment>
<dbReference type="InterPro" id="IPR018497">
    <property type="entry name" value="Peptidase_M13_C"/>
</dbReference>
<comment type="similarity">
    <text evidence="2">Belongs to the peptidase M13 family.</text>
</comment>
<keyword evidence="5" id="KW-0378">Hydrolase</keyword>
<dbReference type="GO" id="GO:0004222">
    <property type="term" value="F:metalloendopeptidase activity"/>
    <property type="evidence" value="ECO:0007669"/>
    <property type="project" value="InterPro"/>
</dbReference>
<feature type="domain" description="Peptidase M13 C-terminal" evidence="8">
    <location>
        <begin position="445"/>
        <end position="647"/>
    </location>
</feature>
<reference evidence="10 11" key="1">
    <citation type="journal article" date="2014" name="Genome Biol. Evol.">
        <title>The secreted proteins of Achlya hypogyna and Thraustotheca clavata identify the ancestral oomycete secretome and reveal gene acquisitions by horizontal gene transfer.</title>
        <authorList>
            <person name="Misner I."/>
            <person name="Blouin N."/>
            <person name="Leonard G."/>
            <person name="Richards T.A."/>
            <person name="Lane C.E."/>
        </authorList>
    </citation>
    <scope>NUCLEOTIDE SEQUENCE [LARGE SCALE GENOMIC DNA]</scope>
    <source>
        <strain evidence="10 11">ATCC 48635</strain>
    </source>
</reference>
<name>A0A1V9Z6P0_ACHHY</name>
<evidence type="ECO:0000256" key="2">
    <source>
        <dbReference type="ARBA" id="ARBA00007357"/>
    </source>
</evidence>
<gene>
    <name evidence="10" type="ORF">ACHHYP_02374</name>
</gene>
<dbReference type="InterPro" id="IPR024079">
    <property type="entry name" value="MetalloPept_cat_dom_sf"/>
</dbReference>
<keyword evidence="6" id="KW-0862">Zinc</keyword>
<evidence type="ECO:0000259" key="9">
    <source>
        <dbReference type="Pfam" id="PF05649"/>
    </source>
</evidence>
<dbReference type="PROSITE" id="PS51885">
    <property type="entry name" value="NEPRILYSIN"/>
    <property type="match status" value="1"/>
</dbReference>
<dbReference type="InterPro" id="IPR008753">
    <property type="entry name" value="Peptidase_M13_N"/>
</dbReference>
<dbReference type="SUPFAM" id="SSF55486">
    <property type="entry name" value="Metalloproteases ('zincins'), catalytic domain"/>
    <property type="match status" value="1"/>
</dbReference>
<evidence type="ECO:0000256" key="5">
    <source>
        <dbReference type="ARBA" id="ARBA00022801"/>
    </source>
</evidence>
<comment type="cofactor">
    <cofactor evidence="1">
        <name>Zn(2+)</name>
        <dbReference type="ChEBI" id="CHEBI:29105"/>
    </cofactor>
</comment>
<dbReference type="Gene3D" id="3.40.390.10">
    <property type="entry name" value="Collagenase (Catalytic Domain)"/>
    <property type="match status" value="1"/>
</dbReference>
<keyword evidence="4" id="KW-0479">Metal-binding</keyword>
<dbReference type="AlphaFoldDB" id="A0A1V9Z6P0"/>
<protein>
    <submittedName>
        <fullName evidence="10">Endothelin-converting enzyme 1, metalloprotease family M13</fullName>
    </submittedName>
</protein>
<evidence type="ECO:0000256" key="3">
    <source>
        <dbReference type="ARBA" id="ARBA00022670"/>
    </source>
</evidence>
<dbReference type="PANTHER" id="PTHR11733">
    <property type="entry name" value="ZINC METALLOPROTEASE FAMILY M13 NEPRILYSIN-RELATED"/>
    <property type="match status" value="1"/>
</dbReference>
<keyword evidence="11" id="KW-1185">Reference proteome</keyword>
<evidence type="ECO:0000256" key="4">
    <source>
        <dbReference type="ARBA" id="ARBA00022723"/>
    </source>
</evidence>
<dbReference type="CDD" id="cd08662">
    <property type="entry name" value="M13"/>
    <property type="match status" value="1"/>
</dbReference>
<dbReference type="GO" id="GO:0005886">
    <property type="term" value="C:plasma membrane"/>
    <property type="evidence" value="ECO:0007669"/>
    <property type="project" value="TreeGrafter"/>
</dbReference>
<dbReference type="Proteomes" id="UP000243579">
    <property type="component" value="Unassembled WGS sequence"/>
</dbReference>
<evidence type="ECO:0000256" key="7">
    <source>
        <dbReference type="ARBA" id="ARBA00023049"/>
    </source>
</evidence>
<dbReference type="Gene3D" id="1.10.1380.10">
    <property type="entry name" value="Neutral endopeptidase , domain2"/>
    <property type="match status" value="1"/>
</dbReference>
<evidence type="ECO:0000256" key="6">
    <source>
        <dbReference type="ARBA" id="ARBA00022833"/>
    </source>
</evidence>
<dbReference type="GO" id="GO:0016485">
    <property type="term" value="P:protein processing"/>
    <property type="evidence" value="ECO:0007669"/>
    <property type="project" value="TreeGrafter"/>
</dbReference>
<evidence type="ECO:0000259" key="8">
    <source>
        <dbReference type="Pfam" id="PF01431"/>
    </source>
</evidence>
<dbReference type="OrthoDB" id="6475849at2759"/>
<dbReference type="Pfam" id="PF05649">
    <property type="entry name" value="Peptidase_M13_N"/>
    <property type="match status" value="1"/>
</dbReference>
<dbReference type="GO" id="GO:0046872">
    <property type="term" value="F:metal ion binding"/>
    <property type="evidence" value="ECO:0007669"/>
    <property type="project" value="UniProtKB-KW"/>
</dbReference>
<dbReference type="PRINTS" id="PR00786">
    <property type="entry name" value="NEPRILYSIN"/>
</dbReference>
<dbReference type="Pfam" id="PF01431">
    <property type="entry name" value="Peptidase_M13"/>
    <property type="match status" value="1"/>
</dbReference>
<accession>A0A1V9Z6P0</accession>
<dbReference type="PANTHER" id="PTHR11733:SF167">
    <property type="entry name" value="FI17812P1-RELATED"/>
    <property type="match status" value="1"/>
</dbReference>